<proteinExistence type="predicted"/>
<dbReference type="AlphaFoldDB" id="A0ABD2AYC2"/>
<evidence type="ECO:0000256" key="1">
    <source>
        <dbReference type="SAM" id="MobiDB-lite"/>
    </source>
</evidence>
<organism evidence="2 3">
    <name type="scientific">Vespula maculifrons</name>
    <name type="common">Eastern yellow jacket</name>
    <name type="synonym">Wasp</name>
    <dbReference type="NCBI Taxonomy" id="7453"/>
    <lineage>
        <taxon>Eukaryota</taxon>
        <taxon>Metazoa</taxon>
        <taxon>Ecdysozoa</taxon>
        <taxon>Arthropoda</taxon>
        <taxon>Hexapoda</taxon>
        <taxon>Insecta</taxon>
        <taxon>Pterygota</taxon>
        <taxon>Neoptera</taxon>
        <taxon>Endopterygota</taxon>
        <taxon>Hymenoptera</taxon>
        <taxon>Apocrita</taxon>
        <taxon>Aculeata</taxon>
        <taxon>Vespoidea</taxon>
        <taxon>Vespidae</taxon>
        <taxon>Vespinae</taxon>
        <taxon>Vespula</taxon>
    </lineage>
</organism>
<protein>
    <submittedName>
        <fullName evidence="2">Uncharacterized protein</fullName>
    </submittedName>
</protein>
<accession>A0ABD2AYC2</accession>
<evidence type="ECO:0000313" key="2">
    <source>
        <dbReference type="EMBL" id="KAL2724975.1"/>
    </source>
</evidence>
<name>A0ABD2AYC2_VESMC</name>
<gene>
    <name evidence="2" type="ORF">V1477_018836</name>
</gene>
<feature type="compositionally biased region" description="Low complexity" evidence="1">
    <location>
        <begin position="1"/>
        <end position="12"/>
    </location>
</feature>
<feature type="region of interest" description="Disordered" evidence="1">
    <location>
        <begin position="1"/>
        <end position="81"/>
    </location>
</feature>
<keyword evidence="3" id="KW-1185">Reference proteome</keyword>
<comment type="caution">
    <text evidence="2">The sequence shown here is derived from an EMBL/GenBank/DDBJ whole genome shotgun (WGS) entry which is preliminary data.</text>
</comment>
<sequence>MRRIARVVAAAAAPPPAREERGGCGGAGAGAGGGGGRGGGGGGGRGGGGGGGGESVQHAPAKPEMHRQGGITTGGTRTRTYRIGSVPHVPHAYVRYRPYTSRDTASRRRTLPLSHSSLEFNRFKLLRVGESPGERGVTNDILLEMSLAFRINVTHPLLDRVLGRNSTVTTITLDNVRYECR</sequence>
<reference evidence="2 3" key="1">
    <citation type="journal article" date="2024" name="Ann. Entomol. Soc. Am.">
        <title>Genomic analyses of the southern and eastern yellowjacket wasps (Hymenoptera: Vespidae) reveal evolutionary signatures of social life.</title>
        <authorList>
            <person name="Catto M.A."/>
            <person name="Caine P.B."/>
            <person name="Orr S.E."/>
            <person name="Hunt B.G."/>
            <person name="Goodisman M.A.D."/>
        </authorList>
    </citation>
    <scope>NUCLEOTIDE SEQUENCE [LARGE SCALE GENOMIC DNA]</scope>
    <source>
        <strain evidence="2">232</strain>
        <tissue evidence="2">Head and thorax</tissue>
    </source>
</reference>
<dbReference type="EMBL" id="JAYRBN010000112">
    <property type="protein sequence ID" value="KAL2724975.1"/>
    <property type="molecule type" value="Genomic_DNA"/>
</dbReference>
<evidence type="ECO:0000313" key="3">
    <source>
        <dbReference type="Proteomes" id="UP001607303"/>
    </source>
</evidence>
<dbReference type="Proteomes" id="UP001607303">
    <property type="component" value="Unassembled WGS sequence"/>
</dbReference>
<feature type="compositionally biased region" description="Gly residues" evidence="1">
    <location>
        <begin position="23"/>
        <end position="54"/>
    </location>
</feature>